<comment type="caution">
    <text evidence="3">The sequence shown here is derived from an EMBL/GenBank/DDBJ whole genome shotgun (WGS) entry which is preliminary data.</text>
</comment>
<sequence>MKSIGHIYQTLYSELAQRSLDARFASDFPADGRFVPVTVKDRKYWYFDRPAGDGTSKQDRSYVGPADDEEITKRVEAFKDLKADVRERRKIVSTLIREAYLPRPDKTAGDIVQALSEAGLFRLRGVLVGTVAYQAYSAMLGVRLENTAMLTGDADFAQFHSISAAVGDQLPPVLDVLRSVDGTFREVPHMNDGRLSTQFVSRSGYKVEFLTPNRGSDDNAGGPAPMPALGGAAAQPLRFLDFLIYQPERAVLLHGAGVPILVPAPERFAIHKLIVGSRRRTDGDGMAKSAKDRLQALTLMNAMIELRHKEDLADAYMEAWNRGPAWRDAIGSSLRSYDDDDRFGLRRSLSEGVQALGAKPADYGLYDDDDRREAAADAGEAH</sequence>
<dbReference type="InterPro" id="IPR058575">
    <property type="entry name" value="NTP_transf_8_dom"/>
</dbReference>
<dbReference type="EMBL" id="QFPN01000009">
    <property type="protein sequence ID" value="PZQ12451.1"/>
    <property type="molecule type" value="Genomic_DNA"/>
</dbReference>
<dbReference type="InterPro" id="IPR022550">
    <property type="entry name" value="NTP_transf_8"/>
</dbReference>
<dbReference type="AlphaFoldDB" id="A0A2W5K6J8"/>
<name>A0A2W5K6J8_ANCNO</name>
<accession>A0A2W5K6J8</accession>
<protein>
    <recommendedName>
        <fullName evidence="2">Nucleotidyltransferase-like domain-containing protein</fullName>
    </recommendedName>
</protein>
<feature type="domain" description="Nucleotidyltransferase-like" evidence="2">
    <location>
        <begin position="108"/>
        <end position="320"/>
    </location>
</feature>
<feature type="region of interest" description="Disordered" evidence="1">
    <location>
        <begin position="361"/>
        <end position="382"/>
    </location>
</feature>
<evidence type="ECO:0000259" key="2">
    <source>
        <dbReference type="Pfam" id="PF12281"/>
    </source>
</evidence>
<organism evidence="3 4">
    <name type="scientific">Ancylobacter novellus</name>
    <name type="common">Thiobacillus novellus</name>
    <dbReference type="NCBI Taxonomy" id="921"/>
    <lineage>
        <taxon>Bacteria</taxon>
        <taxon>Pseudomonadati</taxon>
        <taxon>Pseudomonadota</taxon>
        <taxon>Alphaproteobacteria</taxon>
        <taxon>Hyphomicrobiales</taxon>
        <taxon>Xanthobacteraceae</taxon>
        <taxon>Ancylobacter</taxon>
    </lineage>
</organism>
<dbReference type="Pfam" id="PF12281">
    <property type="entry name" value="NTP_transf_8"/>
    <property type="match status" value="1"/>
</dbReference>
<feature type="compositionally biased region" description="Basic and acidic residues" evidence="1">
    <location>
        <begin position="369"/>
        <end position="382"/>
    </location>
</feature>
<proteinExistence type="predicted"/>
<dbReference type="PIRSF" id="PIRSF031854">
    <property type="entry name" value="UCP031854"/>
    <property type="match status" value="1"/>
</dbReference>
<evidence type="ECO:0000313" key="3">
    <source>
        <dbReference type="EMBL" id="PZQ12451.1"/>
    </source>
</evidence>
<evidence type="ECO:0000313" key="4">
    <source>
        <dbReference type="Proteomes" id="UP000249577"/>
    </source>
</evidence>
<gene>
    <name evidence="3" type="ORF">DI565_16660</name>
</gene>
<reference evidence="3 4" key="1">
    <citation type="submission" date="2017-08" db="EMBL/GenBank/DDBJ databases">
        <title>Infants hospitalized years apart are colonized by the same room-sourced microbial strains.</title>
        <authorList>
            <person name="Brooks B."/>
            <person name="Olm M.R."/>
            <person name="Firek B.A."/>
            <person name="Baker R."/>
            <person name="Thomas B.C."/>
            <person name="Morowitz M.J."/>
            <person name="Banfield J.F."/>
        </authorList>
    </citation>
    <scope>NUCLEOTIDE SEQUENCE [LARGE SCALE GENOMIC DNA]</scope>
    <source>
        <strain evidence="3">S2_005_003_R2_43</strain>
    </source>
</reference>
<dbReference type="Proteomes" id="UP000249577">
    <property type="component" value="Unassembled WGS sequence"/>
</dbReference>
<evidence type="ECO:0000256" key="1">
    <source>
        <dbReference type="SAM" id="MobiDB-lite"/>
    </source>
</evidence>